<dbReference type="InterPro" id="IPR004331">
    <property type="entry name" value="SPX_dom"/>
</dbReference>
<dbReference type="Pfam" id="PF00097">
    <property type="entry name" value="zf-C3HC4"/>
    <property type="match status" value="1"/>
</dbReference>
<name>A0A6A6R7A5_9PEZI</name>
<dbReference type="EMBL" id="MU004183">
    <property type="protein sequence ID" value="KAF2500648.1"/>
    <property type="molecule type" value="Genomic_DNA"/>
</dbReference>
<evidence type="ECO:0000256" key="5">
    <source>
        <dbReference type="SAM" id="MobiDB-lite"/>
    </source>
</evidence>
<sequence length="505" mass="57770">MKFGHQLKQILQEEGFPPAWVDHAIGYQQLKKCLHRLERELSSFGLTPETLKQLLQEVEHHNTRTESELASRTEALAKEEQIERPFEYILTPEARAEQDLQDAANSDVKGPMNVFHPKLLFTVDAVTGEPLSANLSPETKSKLHQLALENAITKVRITEVTELDEVAARDLSAASSGEEPTYDQTETSDGDPQQSSSTGTTSSPREVRMIEVPLTSDSEFFSILTSQLSGIAELQSKEEKRLHTIIIEISHLITKVIEADPGKKRDIRDVVRWRKILNYYTDCNVFFETKPSMRVVAHTAVEAEKQLLEFTKMLDIEKLVNFKNKNSQTAVNKFLQLNQDLLQTLRFQEVNNTAMYKILKKFDKRTALGIKSTFPNKVHIPVFTDAVAKAVCYQVNKDVVETVPRLNDYTCSICSDIQWRPVRLPCDHVFCIRCMIVMQQGKQSRCPLCRTDGILTLHDSHLDNDLRKFLQKWFPDEVKRKQKENEIMAGVDQYGEVYRTKCVVM</sequence>
<dbReference type="PROSITE" id="PS50089">
    <property type="entry name" value="ZF_RING_2"/>
    <property type="match status" value="1"/>
</dbReference>
<keyword evidence="3" id="KW-0862">Zinc</keyword>
<feature type="compositionally biased region" description="Polar residues" evidence="5">
    <location>
        <begin position="182"/>
        <end position="194"/>
    </location>
</feature>
<gene>
    <name evidence="8" type="ORF">BU16DRAFT_523421</name>
</gene>
<dbReference type="Gene3D" id="3.30.40.10">
    <property type="entry name" value="Zinc/RING finger domain, C3HC4 (zinc finger)"/>
    <property type="match status" value="1"/>
</dbReference>
<dbReference type="AlphaFoldDB" id="A0A6A6R7A5"/>
<organism evidence="8 9">
    <name type="scientific">Lophium mytilinum</name>
    <dbReference type="NCBI Taxonomy" id="390894"/>
    <lineage>
        <taxon>Eukaryota</taxon>
        <taxon>Fungi</taxon>
        <taxon>Dikarya</taxon>
        <taxon>Ascomycota</taxon>
        <taxon>Pezizomycotina</taxon>
        <taxon>Dothideomycetes</taxon>
        <taxon>Pleosporomycetidae</taxon>
        <taxon>Mytilinidiales</taxon>
        <taxon>Mytilinidiaceae</taxon>
        <taxon>Lophium</taxon>
    </lineage>
</organism>
<keyword evidence="9" id="KW-1185">Reference proteome</keyword>
<feature type="region of interest" description="Disordered" evidence="5">
    <location>
        <begin position="168"/>
        <end position="207"/>
    </location>
</feature>
<evidence type="ECO:0008006" key="10">
    <source>
        <dbReference type="Google" id="ProtNLM"/>
    </source>
</evidence>
<dbReference type="SUPFAM" id="SSF57850">
    <property type="entry name" value="RING/U-box"/>
    <property type="match status" value="1"/>
</dbReference>
<dbReference type="OrthoDB" id="5588846at2759"/>
<evidence type="ECO:0000256" key="2">
    <source>
        <dbReference type="ARBA" id="ARBA00022771"/>
    </source>
</evidence>
<dbReference type="GO" id="GO:0008270">
    <property type="term" value="F:zinc ion binding"/>
    <property type="evidence" value="ECO:0007669"/>
    <property type="project" value="UniProtKB-KW"/>
</dbReference>
<evidence type="ECO:0000259" key="7">
    <source>
        <dbReference type="PROSITE" id="PS51382"/>
    </source>
</evidence>
<evidence type="ECO:0000256" key="4">
    <source>
        <dbReference type="PROSITE-ProRule" id="PRU00175"/>
    </source>
</evidence>
<keyword evidence="2 4" id="KW-0863">Zinc-finger</keyword>
<dbReference type="PROSITE" id="PS51382">
    <property type="entry name" value="SPX"/>
    <property type="match status" value="1"/>
</dbReference>
<dbReference type="InterPro" id="IPR017907">
    <property type="entry name" value="Znf_RING_CS"/>
</dbReference>
<feature type="domain" description="SPX" evidence="7">
    <location>
        <begin position="1"/>
        <end position="376"/>
    </location>
</feature>
<feature type="domain" description="RING-type" evidence="6">
    <location>
        <begin position="411"/>
        <end position="450"/>
    </location>
</feature>
<evidence type="ECO:0000259" key="6">
    <source>
        <dbReference type="PROSITE" id="PS50089"/>
    </source>
</evidence>
<evidence type="ECO:0000313" key="8">
    <source>
        <dbReference type="EMBL" id="KAF2500648.1"/>
    </source>
</evidence>
<dbReference type="InterPro" id="IPR018957">
    <property type="entry name" value="Znf_C3HC4_RING-type"/>
</dbReference>
<accession>A0A6A6R7A5</accession>
<evidence type="ECO:0000313" key="9">
    <source>
        <dbReference type="Proteomes" id="UP000799750"/>
    </source>
</evidence>
<reference evidence="8" key="1">
    <citation type="journal article" date="2020" name="Stud. Mycol.">
        <title>101 Dothideomycetes genomes: a test case for predicting lifestyles and emergence of pathogens.</title>
        <authorList>
            <person name="Haridas S."/>
            <person name="Albert R."/>
            <person name="Binder M."/>
            <person name="Bloem J."/>
            <person name="Labutti K."/>
            <person name="Salamov A."/>
            <person name="Andreopoulos B."/>
            <person name="Baker S."/>
            <person name="Barry K."/>
            <person name="Bills G."/>
            <person name="Bluhm B."/>
            <person name="Cannon C."/>
            <person name="Castanera R."/>
            <person name="Culley D."/>
            <person name="Daum C."/>
            <person name="Ezra D."/>
            <person name="Gonzalez J."/>
            <person name="Henrissat B."/>
            <person name="Kuo A."/>
            <person name="Liang C."/>
            <person name="Lipzen A."/>
            <person name="Lutzoni F."/>
            <person name="Magnuson J."/>
            <person name="Mondo S."/>
            <person name="Nolan M."/>
            <person name="Ohm R."/>
            <person name="Pangilinan J."/>
            <person name="Park H.-J."/>
            <person name="Ramirez L."/>
            <person name="Alfaro M."/>
            <person name="Sun H."/>
            <person name="Tritt A."/>
            <person name="Yoshinaga Y."/>
            <person name="Zwiers L.-H."/>
            <person name="Turgeon B."/>
            <person name="Goodwin S."/>
            <person name="Spatafora J."/>
            <person name="Crous P."/>
            <person name="Grigoriev I."/>
        </authorList>
    </citation>
    <scope>NUCLEOTIDE SEQUENCE</scope>
    <source>
        <strain evidence="8">CBS 269.34</strain>
    </source>
</reference>
<dbReference type="Pfam" id="PF03105">
    <property type="entry name" value="SPX"/>
    <property type="match status" value="1"/>
</dbReference>
<dbReference type="SMART" id="SM00184">
    <property type="entry name" value="RING"/>
    <property type="match status" value="1"/>
</dbReference>
<keyword evidence="1" id="KW-0479">Metal-binding</keyword>
<dbReference type="PANTHER" id="PTHR23327">
    <property type="entry name" value="RING FINGER PROTEIN 127"/>
    <property type="match status" value="1"/>
</dbReference>
<dbReference type="PANTHER" id="PTHR23327:SF51">
    <property type="entry name" value="TRANSCRIPTIONAL REGULATOR OF YEAST FORM ADHERENCE 3"/>
    <property type="match status" value="1"/>
</dbReference>
<dbReference type="PROSITE" id="PS00518">
    <property type="entry name" value="ZF_RING_1"/>
    <property type="match status" value="1"/>
</dbReference>
<evidence type="ECO:0000256" key="3">
    <source>
        <dbReference type="ARBA" id="ARBA00022833"/>
    </source>
</evidence>
<dbReference type="Proteomes" id="UP000799750">
    <property type="component" value="Unassembled WGS sequence"/>
</dbReference>
<proteinExistence type="predicted"/>
<protein>
    <recommendedName>
        <fullName evidence="10">RING-14 protein</fullName>
    </recommendedName>
</protein>
<dbReference type="InterPro" id="IPR013083">
    <property type="entry name" value="Znf_RING/FYVE/PHD"/>
</dbReference>
<evidence type="ECO:0000256" key="1">
    <source>
        <dbReference type="ARBA" id="ARBA00022723"/>
    </source>
</evidence>
<dbReference type="InterPro" id="IPR001841">
    <property type="entry name" value="Znf_RING"/>
</dbReference>